<accession>A0ABU0VTS8</accession>
<feature type="domain" description="POTRA" evidence="5">
    <location>
        <begin position="208"/>
        <end position="281"/>
    </location>
</feature>
<keyword evidence="7" id="KW-1185">Reference proteome</keyword>
<name>A0ABU0VTS8_9RHOB</name>
<reference evidence="6 7" key="1">
    <citation type="submission" date="2023-08" db="EMBL/GenBank/DDBJ databases">
        <title>Characterization of two Paracoccaceae strains isolated from Phycosphere and proposal of Xinfangfangia lacusdiani sp. nov.</title>
        <authorList>
            <person name="Deng Y."/>
            <person name="Zhang Y.Q."/>
        </authorList>
    </citation>
    <scope>NUCLEOTIDE SEQUENCE [LARGE SCALE GENOMIC DNA]</scope>
    <source>
        <strain evidence="6 7">CPCC 101601</strain>
    </source>
</reference>
<feature type="chain" id="PRO_5046038857" evidence="4">
    <location>
        <begin position="31"/>
        <end position="609"/>
    </location>
</feature>
<dbReference type="Pfam" id="PF07244">
    <property type="entry name" value="POTRA"/>
    <property type="match status" value="1"/>
</dbReference>
<evidence type="ECO:0000259" key="5">
    <source>
        <dbReference type="PROSITE" id="PS51779"/>
    </source>
</evidence>
<keyword evidence="4" id="KW-0732">Signal</keyword>
<organism evidence="6 7">
    <name type="scientific">Pseudogemmobacter lacusdianii</name>
    <dbReference type="NCBI Taxonomy" id="3069608"/>
    <lineage>
        <taxon>Bacteria</taxon>
        <taxon>Pseudomonadati</taxon>
        <taxon>Pseudomonadota</taxon>
        <taxon>Alphaproteobacteria</taxon>
        <taxon>Rhodobacterales</taxon>
        <taxon>Paracoccaceae</taxon>
        <taxon>Pseudogemmobacter</taxon>
    </lineage>
</organism>
<evidence type="ECO:0000256" key="2">
    <source>
        <dbReference type="ARBA" id="ARBA00022452"/>
    </source>
</evidence>
<keyword evidence="2" id="KW-0812">Transmembrane</keyword>
<evidence type="ECO:0000256" key="3">
    <source>
        <dbReference type="ARBA" id="ARBA00023136"/>
    </source>
</evidence>
<keyword evidence="2" id="KW-1134">Transmembrane beta strand</keyword>
<dbReference type="InterPro" id="IPR034746">
    <property type="entry name" value="POTRA"/>
</dbReference>
<evidence type="ECO:0000256" key="4">
    <source>
        <dbReference type="SAM" id="SignalP"/>
    </source>
</evidence>
<dbReference type="InterPro" id="IPR010827">
    <property type="entry name" value="BamA/TamA_POTRA"/>
</dbReference>
<protein>
    <submittedName>
        <fullName evidence="6">Autotransporter assembly complex family protein</fullName>
    </submittedName>
</protein>
<dbReference type="InterPro" id="IPR000184">
    <property type="entry name" value="Bac_surfAg_D15"/>
</dbReference>
<evidence type="ECO:0000313" key="6">
    <source>
        <dbReference type="EMBL" id="MDQ2065137.1"/>
    </source>
</evidence>
<feature type="signal peptide" evidence="4">
    <location>
        <begin position="1"/>
        <end position="30"/>
    </location>
</feature>
<dbReference type="PANTHER" id="PTHR12815:SF42">
    <property type="entry name" value="BACTERIAL SURFACE ANTIGEN (D15) DOMAIN-CONTAINING PROTEIN"/>
    <property type="match status" value="1"/>
</dbReference>
<comment type="caution">
    <text evidence="6">The sequence shown here is derived from an EMBL/GenBank/DDBJ whole genome shotgun (WGS) entry which is preliminary data.</text>
</comment>
<dbReference type="Pfam" id="PF01103">
    <property type="entry name" value="Omp85"/>
    <property type="match status" value="1"/>
</dbReference>
<evidence type="ECO:0000256" key="1">
    <source>
        <dbReference type="ARBA" id="ARBA00004370"/>
    </source>
</evidence>
<gene>
    <name evidence="6" type="ORF">Q9295_02025</name>
</gene>
<dbReference type="Gene3D" id="2.40.160.50">
    <property type="entry name" value="membrane protein fhac: a member of the omp85/tpsb transporter family"/>
    <property type="match status" value="1"/>
</dbReference>
<dbReference type="Proteomes" id="UP001239680">
    <property type="component" value="Unassembled WGS sequence"/>
</dbReference>
<proteinExistence type="predicted"/>
<comment type="subcellular location">
    <subcellularLocation>
        <location evidence="1">Membrane</location>
    </subcellularLocation>
</comment>
<dbReference type="InterPro" id="IPR039910">
    <property type="entry name" value="D15-like"/>
</dbReference>
<sequence>MAVSVGKRTATALATATLLLAMALPQISPALDRLDFQVTGLAEDDALTKSLRAASLLLSQQADGATEPSDLFAASRADYARILGALYAQGHYAATISIRIDGREAANIPALNAPASVGQITVTVDPGPQFKFARTEIGPLAPRTELPSGFTPGEPAESTLVTQSVDAATAAWREAGHAKVAVSGQNVVADHNQNTLSAQVQMDPGPALRFGTVTVEGEERMRTQRILKIAGLRYGEKFSQSELDRAAQRLKRSGVFRSVTLTEAERPVGDLLPIGIKVIEEKTRRYSVGAELSSIDGISLSGYWLHRNLAGGGERLKVDLAVTNIATKESGMDYALGITLERPATITPDTTAALTFGLAHLDEVDYAANVAEFGLSFTQHISEQLTAKAGISYEYAEGTDPTGDFRYRSLSLPLGVTWDRRDKATDARKGFYIDAEAKPFSGFGTTGSGVRLKLDTRAYRSFGEKDRVTLAGRLQLGAIYGPNLLDTPRDDLFFSGGGGTVRGQPYRSLGVLVNRGLGSEFTIGGNHMAIVSAEVRTRVTDSIGVVGFVDAGQIGVDGFSGDASSWHAGAGLGLRYETGFGPIRLDVATPIEGTTGDGVQIYIGLGQSF</sequence>
<evidence type="ECO:0000313" key="7">
    <source>
        <dbReference type="Proteomes" id="UP001239680"/>
    </source>
</evidence>
<keyword evidence="3" id="KW-0472">Membrane</keyword>
<dbReference type="Gene3D" id="3.10.20.310">
    <property type="entry name" value="membrane protein fhac"/>
    <property type="match status" value="1"/>
</dbReference>
<dbReference type="RefSeq" id="WP_306678832.1">
    <property type="nucleotide sequence ID" value="NZ_JAVDBT010000002.1"/>
</dbReference>
<dbReference type="PANTHER" id="PTHR12815">
    <property type="entry name" value="SORTING AND ASSEMBLY MACHINERY SAMM50 PROTEIN FAMILY MEMBER"/>
    <property type="match status" value="1"/>
</dbReference>
<dbReference type="EMBL" id="JAVDBT010000002">
    <property type="protein sequence ID" value="MDQ2065137.1"/>
    <property type="molecule type" value="Genomic_DNA"/>
</dbReference>
<dbReference type="PROSITE" id="PS51779">
    <property type="entry name" value="POTRA"/>
    <property type="match status" value="1"/>
</dbReference>